<dbReference type="GeneID" id="20667603"/>
<dbReference type="eggNOG" id="KOG2408">
    <property type="taxonomic scope" value="Eukaryota"/>
</dbReference>
<accession>W4K086</accession>
<dbReference type="InterPro" id="IPR036396">
    <property type="entry name" value="Cyt_P450_sf"/>
</dbReference>
<dbReference type="GO" id="GO:0004601">
    <property type="term" value="F:peroxidase activity"/>
    <property type="evidence" value="ECO:0007669"/>
    <property type="project" value="UniProtKB-KW"/>
</dbReference>
<dbReference type="InterPro" id="IPR010255">
    <property type="entry name" value="Haem_peroxidase_sf"/>
</dbReference>
<dbReference type="InterPro" id="IPR037120">
    <property type="entry name" value="Haem_peroxidase_sf_animal"/>
</dbReference>
<gene>
    <name evidence="8" type="ORF">HETIRDRAFT_155921</name>
</gene>
<dbReference type="GO" id="GO:0006631">
    <property type="term" value="P:fatty acid metabolic process"/>
    <property type="evidence" value="ECO:0007669"/>
    <property type="project" value="UniProtKB-ARBA"/>
</dbReference>
<dbReference type="GO" id="GO:0005506">
    <property type="term" value="F:iron ion binding"/>
    <property type="evidence" value="ECO:0007669"/>
    <property type="project" value="InterPro"/>
</dbReference>
<organism evidence="8 9">
    <name type="scientific">Heterobasidion irregulare (strain TC 32-1)</name>
    <dbReference type="NCBI Taxonomy" id="747525"/>
    <lineage>
        <taxon>Eukaryota</taxon>
        <taxon>Fungi</taxon>
        <taxon>Dikarya</taxon>
        <taxon>Basidiomycota</taxon>
        <taxon>Agaricomycotina</taxon>
        <taxon>Agaricomycetes</taxon>
        <taxon>Russulales</taxon>
        <taxon>Bondarzewiaceae</taxon>
        <taxon>Heterobasidion</taxon>
        <taxon>Heterobasidion annosum species complex</taxon>
    </lineage>
</organism>
<name>W4K086_HETIT</name>
<evidence type="ECO:0000256" key="4">
    <source>
        <dbReference type="ARBA" id="ARBA00022964"/>
    </source>
</evidence>
<dbReference type="AlphaFoldDB" id="W4K086"/>
<evidence type="ECO:0000313" key="9">
    <source>
        <dbReference type="Proteomes" id="UP000030671"/>
    </source>
</evidence>
<dbReference type="SUPFAM" id="SSF48264">
    <property type="entry name" value="Cytochrome P450"/>
    <property type="match status" value="1"/>
</dbReference>
<dbReference type="HOGENOM" id="CLU_002329_0_0_1"/>
<dbReference type="Gene3D" id="1.10.630.10">
    <property type="entry name" value="Cytochrome P450"/>
    <property type="match status" value="1"/>
</dbReference>
<dbReference type="KEGG" id="hir:HETIRDRAFT_155921"/>
<dbReference type="InterPro" id="IPR019791">
    <property type="entry name" value="Haem_peroxidase_animal"/>
</dbReference>
<dbReference type="InParanoid" id="W4K086"/>
<dbReference type="GO" id="GO:0006979">
    <property type="term" value="P:response to oxidative stress"/>
    <property type="evidence" value="ECO:0007669"/>
    <property type="project" value="InterPro"/>
</dbReference>
<dbReference type="PRINTS" id="PR00457">
    <property type="entry name" value="ANPEROXIDASE"/>
</dbReference>
<dbReference type="PANTHER" id="PTHR11903">
    <property type="entry name" value="PROSTAGLANDIN G/H SYNTHASE"/>
    <property type="match status" value="1"/>
</dbReference>
<dbReference type="OrthoDB" id="823504at2759"/>
<dbReference type="SUPFAM" id="SSF48113">
    <property type="entry name" value="Heme-dependent peroxidases"/>
    <property type="match status" value="1"/>
</dbReference>
<keyword evidence="2" id="KW-0349">Heme</keyword>
<dbReference type="RefSeq" id="XP_009549061.1">
    <property type="nucleotide sequence ID" value="XM_009550766.1"/>
</dbReference>
<dbReference type="CDD" id="cd09817">
    <property type="entry name" value="linoleate_diol_synthase_like"/>
    <property type="match status" value="1"/>
</dbReference>
<dbReference type="InterPro" id="IPR001128">
    <property type="entry name" value="Cyt_P450"/>
</dbReference>
<dbReference type="Pfam" id="PF00067">
    <property type="entry name" value="p450"/>
    <property type="match status" value="1"/>
</dbReference>
<feature type="region of interest" description="Disordered" evidence="7">
    <location>
        <begin position="1"/>
        <end position="31"/>
    </location>
</feature>
<evidence type="ECO:0000256" key="6">
    <source>
        <dbReference type="ARBA" id="ARBA00023004"/>
    </source>
</evidence>
<dbReference type="EMBL" id="KI925461">
    <property type="protein sequence ID" value="ETW78750.1"/>
    <property type="molecule type" value="Genomic_DNA"/>
</dbReference>
<keyword evidence="9" id="KW-1185">Reference proteome</keyword>
<proteinExistence type="predicted"/>
<sequence length="1067" mass="118881">MASRLVQRASTFGVPKPEAPNNGDHDQSDGIPKVIRDFREQIKKGLPTYYEPSTLAALVDAIGNLNSLDDRKMLLEHILTILSHMPEGPVLKRLENLVIEFLYNDLSHPPATYLGDKYAWRNADGSHNNLSDPSMGKAGTPYARSVQQTHALPRNNLPDAGLVFDTLLKREGFVKHPAGLSSMMFSFAALVIHTVFRTSHKDVNVNETSSYVDLSPLYGHDEKSLNKIRVRDGRGLLYPDTFAEDRLLLLPPAVCVLLVLFSRNHNYIARKLLEINERGTYVDPDIPSNDPDRSKKLLKQEDEIFNTARLVNCAWFGAAIFADYFSSILGLVRQGSSWSLNPFGEIREEDHKLFERGKGNVCSVEFNCLYRWHATTSVEDEKWVEQLMAHIFENKPVDQLTIDDFKTATKKIQAEEPDITHWTFGNLKRQADNTFRDEELAAILKNATEHPASAFKARGTPQVMKLHEIMGIESNRRWGVCSLNEFRQFLGLKPYTSFLEWNPNPEIADAAEKLYGDIENLELYVGLQAEEAKPVVDGAGLCPGYTISRAILSDAIALTRGDRFFTADFTPFNMTAWGFADCQRDPHGPGNGSMLGRLLLRALPGEYSQNSTYTWFPLQTPESMKGFLKNLGTADKFDFQRPGDPGPIANANEYRDVEQVLKSENFNTPGSEKISEIVKGEGFDAAQGRREQREVLRALTSSPNALDKIAQSFYDNTRTLMSSKSYTLTDKNTRNVDIVRDVLKYVPLRWAATEIAGLQLKTDKHSFGTYTEAELYGMLTDIYTLFFLDVDPSKAMNLELKVQEHVSELKRHIKAGLIGSAGGRLSIASFVGTIQQLFSSTKAKKSTRVPFAHTLFERGGTVDEVTNNILALLIGTTVELSQTLTNVVNFYLNDKNPPPLINAEDPKNEAVLQGYVHEAMRIDPAFRGVYRESTIDQSIGSLSLKAGQRVFVNIASANLDGDVFASPKTVDITRSPKEMYLTGDGAARCLGDELRTKVIAQVLKAVTEFDGLIRGPGSSGKLKRYKTVADNTLRYEYLGSDNLPTAWATSMTVQYTVSQNGSGANTA</sequence>
<evidence type="ECO:0000256" key="2">
    <source>
        <dbReference type="ARBA" id="ARBA00022617"/>
    </source>
</evidence>
<evidence type="ECO:0000313" key="8">
    <source>
        <dbReference type="EMBL" id="ETW78750.1"/>
    </source>
</evidence>
<keyword evidence="6" id="KW-0408">Iron</keyword>
<dbReference type="GO" id="GO:0020037">
    <property type="term" value="F:heme binding"/>
    <property type="evidence" value="ECO:0007669"/>
    <property type="project" value="InterPro"/>
</dbReference>
<dbReference type="InterPro" id="IPR034812">
    <property type="entry name" value="Ppo-like_N"/>
</dbReference>
<dbReference type="InterPro" id="IPR050783">
    <property type="entry name" value="Oxylipin_biosynth_metab"/>
</dbReference>
<keyword evidence="8" id="KW-0575">Peroxidase</keyword>
<dbReference type="Proteomes" id="UP000030671">
    <property type="component" value="Unassembled WGS sequence"/>
</dbReference>
<evidence type="ECO:0000256" key="5">
    <source>
        <dbReference type="ARBA" id="ARBA00023002"/>
    </source>
</evidence>
<dbReference type="Gene3D" id="1.10.640.10">
    <property type="entry name" value="Haem peroxidase domain superfamily, animal type"/>
    <property type="match status" value="1"/>
</dbReference>
<dbReference type="GO" id="GO:0016705">
    <property type="term" value="F:oxidoreductase activity, acting on paired donors, with incorporation or reduction of molecular oxygen"/>
    <property type="evidence" value="ECO:0007669"/>
    <property type="project" value="InterPro"/>
</dbReference>
<protein>
    <submittedName>
        <fullName evidence="8">Animal heme peroxidase</fullName>
    </submittedName>
</protein>
<keyword evidence="4" id="KW-0223">Dioxygenase</keyword>
<dbReference type="PANTHER" id="PTHR11903:SF37">
    <property type="entry name" value="PSI-PRODUCING OXYGENASE A"/>
    <property type="match status" value="1"/>
</dbReference>
<keyword evidence="5" id="KW-0560">Oxidoreductase</keyword>
<evidence type="ECO:0000256" key="1">
    <source>
        <dbReference type="ARBA" id="ARBA00011881"/>
    </source>
</evidence>
<dbReference type="PROSITE" id="PS50292">
    <property type="entry name" value="PEROXIDASE_3"/>
    <property type="match status" value="1"/>
</dbReference>
<keyword evidence="3" id="KW-0479">Metal-binding</keyword>
<dbReference type="Pfam" id="PF03098">
    <property type="entry name" value="An_peroxidase"/>
    <property type="match status" value="2"/>
</dbReference>
<evidence type="ECO:0000256" key="3">
    <source>
        <dbReference type="ARBA" id="ARBA00022723"/>
    </source>
</evidence>
<dbReference type="GO" id="GO:0004497">
    <property type="term" value="F:monooxygenase activity"/>
    <property type="evidence" value="ECO:0007669"/>
    <property type="project" value="InterPro"/>
</dbReference>
<reference evidence="8 9" key="1">
    <citation type="journal article" date="2012" name="New Phytol.">
        <title>Insight into trade-off between wood decay and parasitism from the genome of a fungal forest pathogen.</title>
        <authorList>
            <person name="Olson A."/>
            <person name="Aerts A."/>
            <person name="Asiegbu F."/>
            <person name="Belbahri L."/>
            <person name="Bouzid O."/>
            <person name="Broberg A."/>
            <person name="Canback B."/>
            <person name="Coutinho P.M."/>
            <person name="Cullen D."/>
            <person name="Dalman K."/>
            <person name="Deflorio G."/>
            <person name="van Diepen L.T."/>
            <person name="Dunand C."/>
            <person name="Duplessis S."/>
            <person name="Durling M."/>
            <person name="Gonthier P."/>
            <person name="Grimwood J."/>
            <person name="Fossdal C.G."/>
            <person name="Hansson D."/>
            <person name="Henrissat B."/>
            <person name="Hietala A."/>
            <person name="Himmelstrand K."/>
            <person name="Hoffmeister D."/>
            <person name="Hogberg N."/>
            <person name="James T.Y."/>
            <person name="Karlsson M."/>
            <person name="Kohler A."/>
            <person name="Kues U."/>
            <person name="Lee Y.H."/>
            <person name="Lin Y.C."/>
            <person name="Lind M."/>
            <person name="Lindquist E."/>
            <person name="Lombard V."/>
            <person name="Lucas S."/>
            <person name="Lunden K."/>
            <person name="Morin E."/>
            <person name="Murat C."/>
            <person name="Park J."/>
            <person name="Raffaello T."/>
            <person name="Rouze P."/>
            <person name="Salamov A."/>
            <person name="Schmutz J."/>
            <person name="Solheim H."/>
            <person name="Stahlberg J."/>
            <person name="Velez H."/>
            <person name="de Vries R.P."/>
            <person name="Wiebenga A."/>
            <person name="Woodward S."/>
            <person name="Yakovlev I."/>
            <person name="Garbelotto M."/>
            <person name="Martin F."/>
            <person name="Grigoriev I.V."/>
            <person name="Stenlid J."/>
        </authorList>
    </citation>
    <scope>NUCLEOTIDE SEQUENCE [LARGE SCALE GENOMIC DNA]</scope>
    <source>
        <strain evidence="8 9">TC 32-1</strain>
    </source>
</reference>
<evidence type="ECO:0000256" key="7">
    <source>
        <dbReference type="SAM" id="MobiDB-lite"/>
    </source>
</evidence>
<dbReference type="GO" id="GO:0051213">
    <property type="term" value="F:dioxygenase activity"/>
    <property type="evidence" value="ECO:0007669"/>
    <property type="project" value="UniProtKB-KW"/>
</dbReference>
<comment type="subunit">
    <text evidence="1">Homotetramer.</text>
</comment>